<evidence type="ECO:0000256" key="1">
    <source>
        <dbReference type="ARBA" id="ARBA00005466"/>
    </source>
</evidence>
<dbReference type="SUPFAM" id="SSF56176">
    <property type="entry name" value="FAD-binding/transporter-associated domain-like"/>
    <property type="match status" value="1"/>
</dbReference>
<dbReference type="Pfam" id="PF08031">
    <property type="entry name" value="BBE"/>
    <property type="match status" value="1"/>
</dbReference>
<dbReference type="Gene3D" id="3.30.465.10">
    <property type="match status" value="1"/>
</dbReference>
<keyword evidence="4" id="KW-0560">Oxidoreductase</keyword>
<dbReference type="PANTHER" id="PTHR42973:SF17">
    <property type="entry name" value="OXIDASE, PUTATIVE (AFU_ORTHOLOGUE AFUA_6G14340)-RELATED"/>
    <property type="match status" value="1"/>
</dbReference>
<dbReference type="AlphaFoldDB" id="A0A1L9T2G9"/>
<gene>
    <name evidence="6" type="ORF">ASPSYDRAFT_162696</name>
</gene>
<dbReference type="InterPro" id="IPR016166">
    <property type="entry name" value="FAD-bd_PCMH"/>
</dbReference>
<name>A0A1L9T2G9_9EURO</name>
<dbReference type="InterPro" id="IPR012951">
    <property type="entry name" value="BBE"/>
</dbReference>
<feature type="domain" description="FAD-binding PCMH-type" evidence="5">
    <location>
        <begin position="45"/>
        <end position="218"/>
    </location>
</feature>
<keyword evidence="3" id="KW-0274">FAD</keyword>
<dbReference type="InterPro" id="IPR016169">
    <property type="entry name" value="FAD-bd_PCMH_sub2"/>
</dbReference>
<dbReference type="InterPro" id="IPR036318">
    <property type="entry name" value="FAD-bd_PCMH-like_sf"/>
</dbReference>
<dbReference type="Pfam" id="PF01565">
    <property type="entry name" value="FAD_binding_4"/>
    <property type="match status" value="1"/>
</dbReference>
<organism evidence="6 7">
    <name type="scientific">Aspergillus sydowii CBS 593.65</name>
    <dbReference type="NCBI Taxonomy" id="1036612"/>
    <lineage>
        <taxon>Eukaryota</taxon>
        <taxon>Fungi</taxon>
        <taxon>Dikarya</taxon>
        <taxon>Ascomycota</taxon>
        <taxon>Pezizomycotina</taxon>
        <taxon>Eurotiomycetes</taxon>
        <taxon>Eurotiomycetidae</taxon>
        <taxon>Eurotiales</taxon>
        <taxon>Aspergillaceae</taxon>
        <taxon>Aspergillus</taxon>
        <taxon>Aspergillus subgen. Nidulantes</taxon>
    </lineage>
</organism>
<dbReference type="Gene3D" id="3.40.462.20">
    <property type="match status" value="1"/>
</dbReference>
<accession>A0A1L9T2G9</accession>
<dbReference type="STRING" id="1036612.A0A1L9T2G9"/>
<sequence length="477" mass="51669">MGNTPSIADARDCLVSAVDGNSGHVAFSDQLLYQSTAVHVYNLNVPVTPAAVTFPQSAEQIAAIVKCASDYDYKVQARSGGHSFGNYGLGGDDGAIVVDMKHFSQFSMDESTYTATIGPGTTLGDLDTKLYSSGERAMAHGICPTIRAGGHLTVGGQGPMMRQWGMALDHVQEVEVVLANSSIVRASEVQNQDVFWAVKGAAASFGIVTEFKVRTQPAPSLAVQFSYSFNLGSAAQKAKVFKDWQAFVAQEDLSWKFETDLVIADGQIILEGIFFGSKEEFDSLELENKFPISEPGTVLVLTDWLGMIGHTLQDTILQLVGDTPTWFYAKSLGFTPSTLIPDSAIDEFFEYIHNNNAGSLTWFITISLEGGAISSVPDDATAYGQRDLLFLIQFFSANPLGPISQTQYDFTNGLYGVLAEAVPESAGRAYLGCPDPEMSDAQRAYWRSNLPRLERLKADLDPMDTFHNPQGVQAALK</sequence>
<comment type="similarity">
    <text evidence="1">Belongs to the oxygen-dependent FAD-linked oxidoreductase family.</text>
</comment>
<evidence type="ECO:0000313" key="6">
    <source>
        <dbReference type="EMBL" id="OJJ53493.1"/>
    </source>
</evidence>
<proteinExistence type="inferred from homology"/>
<dbReference type="PROSITE" id="PS51387">
    <property type="entry name" value="FAD_PCMH"/>
    <property type="match status" value="1"/>
</dbReference>
<keyword evidence="7" id="KW-1185">Reference proteome</keyword>
<dbReference type="RefSeq" id="XP_040697299.1">
    <property type="nucleotide sequence ID" value="XM_040843100.1"/>
</dbReference>
<evidence type="ECO:0000256" key="4">
    <source>
        <dbReference type="ARBA" id="ARBA00023002"/>
    </source>
</evidence>
<protein>
    <recommendedName>
        <fullName evidence="5">FAD-binding PCMH-type domain-containing protein</fullName>
    </recommendedName>
</protein>
<dbReference type="GO" id="GO:0016491">
    <property type="term" value="F:oxidoreductase activity"/>
    <property type="evidence" value="ECO:0007669"/>
    <property type="project" value="UniProtKB-KW"/>
</dbReference>
<dbReference type="GO" id="GO:0071949">
    <property type="term" value="F:FAD binding"/>
    <property type="evidence" value="ECO:0007669"/>
    <property type="project" value="InterPro"/>
</dbReference>
<dbReference type="Proteomes" id="UP000184356">
    <property type="component" value="Unassembled WGS sequence"/>
</dbReference>
<dbReference type="InterPro" id="IPR050416">
    <property type="entry name" value="FAD-linked_Oxidoreductase"/>
</dbReference>
<dbReference type="OrthoDB" id="407275at2759"/>
<keyword evidence="2" id="KW-0285">Flavoprotein</keyword>
<dbReference type="PANTHER" id="PTHR42973">
    <property type="entry name" value="BINDING OXIDOREDUCTASE, PUTATIVE (AFU_ORTHOLOGUE AFUA_1G17690)-RELATED"/>
    <property type="match status" value="1"/>
</dbReference>
<evidence type="ECO:0000256" key="3">
    <source>
        <dbReference type="ARBA" id="ARBA00022827"/>
    </source>
</evidence>
<dbReference type="EMBL" id="KV878597">
    <property type="protein sequence ID" value="OJJ53493.1"/>
    <property type="molecule type" value="Genomic_DNA"/>
</dbReference>
<dbReference type="InterPro" id="IPR006094">
    <property type="entry name" value="Oxid_FAD_bind_N"/>
</dbReference>
<evidence type="ECO:0000259" key="5">
    <source>
        <dbReference type="PROSITE" id="PS51387"/>
    </source>
</evidence>
<dbReference type="VEuPathDB" id="FungiDB:ASPSYDRAFT_162696"/>
<dbReference type="GeneID" id="63759173"/>
<evidence type="ECO:0000256" key="2">
    <source>
        <dbReference type="ARBA" id="ARBA00022630"/>
    </source>
</evidence>
<reference evidence="7" key="1">
    <citation type="journal article" date="2017" name="Genome Biol.">
        <title>Comparative genomics reveals high biological diversity and specific adaptations in the industrially and medically important fungal genus Aspergillus.</title>
        <authorList>
            <person name="de Vries R.P."/>
            <person name="Riley R."/>
            <person name="Wiebenga A."/>
            <person name="Aguilar-Osorio G."/>
            <person name="Amillis S."/>
            <person name="Uchima C.A."/>
            <person name="Anderluh G."/>
            <person name="Asadollahi M."/>
            <person name="Askin M."/>
            <person name="Barry K."/>
            <person name="Battaglia E."/>
            <person name="Bayram O."/>
            <person name="Benocci T."/>
            <person name="Braus-Stromeyer S.A."/>
            <person name="Caldana C."/>
            <person name="Canovas D."/>
            <person name="Cerqueira G.C."/>
            <person name="Chen F."/>
            <person name="Chen W."/>
            <person name="Choi C."/>
            <person name="Clum A."/>
            <person name="Dos Santos R.A."/>
            <person name="Damasio A.R."/>
            <person name="Diallinas G."/>
            <person name="Emri T."/>
            <person name="Fekete E."/>
            <person name="Flipphi M."/>
            <person name="Freyberg S."/>
            <person name="Gallo A."/>
            <person name="Gournas C."/>
            <person name="Habgood R."/>
            <person name="Hainaut M."/>
            <person name="Harispe M.L."/>
            <person name="Henrissat B."/>
            <person name="Hilden K.S."/>
            <person name="Hope R."/>
            <person name="Hossain A."/>
            <person name="Karabika E."/>
            <person name="Karaffa L."/>
            <person name="Karanyi Z."/>
            <person name="Krasevec N."/>
            <person name="Kuo A."/>
            <person name="Kusch H."/>
            <person name="LaButti K."/>
            <person name="Lagendijk E.L."/>
            <person name="Lapidus A."/>
            <person name="Levasseur A."/>
            <person name="Lindquist E."/>
            <person name="Lipzen A."/>
            <person name="Logrieco A.F."/>
            <person name="MacCabe A."/>
            <person name="Maekelae M.R."/>
            <person name="Malavazi I."/>
            <person name="Melin P."/>
            <person name="Meyer V."/>
            <person name="Mielnichuk N."/>
            <person name="Miskei M."/>
            <person name="Molnar A.P."/>
            <person name="Mule G."/>
            <person name="Ngan C.Y."/>
            <person name="Orejas M."/>
            <person name="Orosz E."/>
            <person name="Ouedraogo J.P."/>
            <person name="Overkamp K.M."/>
            <person name="Park H.-S."/>
            <person name="Perrone G."/>
            <person name="Piumi F."/>
            <person name="Punt P.J."/>
            <person name="Ram A.F."/>
            <person name="Ramon A."/>
            <person name="Rauscher S."/>
            <person name="Record E."/>
            <person name="Riano-Pachon D.M."/>
            <person name="Robert V."/>
            <person name="Roehrig J."/>
            <person name="Ruller R."/>
            <person name="Salamov A."/>
            <person name="Salih N.S."/>
            <person name="Samson R.A."/>
            <person name="Sandor E."/>
            <person name="Sanguinetti M."/>
            <person name="Schuetze T."/>
            <person name="Sepcic K."/>
            <person name="Shelest E."/>
            <person name="Sherlock G."/>
            <person name="Sophianopoulou V."/>
            <person name="Squina F.M."/>
            <person name="Sun H."/>
            <person name="Susca A."/>
            <person name="Todd R.B."/>
            <person name="Tsang A."/>
            <person name="Unkles S.E."/>
            <person name="van de Wiele N."/>
            <person name="van Rossen-Uffink D."/>
            <person name="Oliveira J.V."/>
            <person name="Vesth T.C."/>
            <person name="Visser J."/>
            <person name="Yu J.-H."/>
            <person name="Zhou M."/>
            <person name="Andersen M.R."/>
            <person name="Archer D.B."/>
            <person name="Baker S.E."/>
            <person name="Benoit I."/>
            <person name="Brakhage A.A."/>
            <person name="Braus G.H."/>
            <person name="Fischer R."/>
            <person name="Frisvad J.C."/>
            <person name="Goldman G.H."/>
            <person name="Houbraken J."/>
            <person name="Oakley B."/>
            <person name="Pocsi I."/>
            <person name="Scazzocchio C."/>
            <person name="Seiboth B."/>
            <person name="vanKuyk P.A."/>
            <person name="Wortman J."/>
            <person name="Dyer P.S."/>
            <person name="Grigoriev I.V."/>
        </authorList>
    </citation>
    <scope>NUCLEOTIDE SEQUENCE [LARGE SCALE GENOMIC DNA]</scope>
    <source>
        <strain evidence="7">CBS 593.65</strain>
    </source>
</reference>
<evidence type="ECO:0000313" key="7">
    <source>
        <dbReference type="Proteomes" id="UP000184356"/>
    </source>
</evidence>